<evidence type="ECO:0000313" key="2">
    <source>
        <dbReference type="Proteomes" id="UP000299102"/>
    </source>
</evidence>
<evidence type="ECO:0000313" key="1">
    <source>
        <dbReference type="EMBL" id="GBP20427.1"/>
    </source>
</evidence>
<dbReference type="EMBL" id="BGZK01000118">
    <property type="protein sequence ID" value="GBP20427.1"/>
    <property type="molecule type" value="Genomic_DNA"/>
</dbReference>
<dbReference type="Proteomes" id="UP000299102">
    <property type="component" value="Unassembled WGS sequence"/>
</dbReference>
<dbReference type="AlphaFoldDB" id="A0A4C1U2Q7"/>
<gene>
    <name evidence="1" type="ORF">EVAR_14676_1</name>
</gene>
<organism evidence="1 2">
    <name type="scientific">Eumeta variegata</name>
    <name type="common">Bagworm moth</name>
    <name type="synonym">Eumeta japonica</name>
    <dbReference type="NCBI Taxonomy" id="151549"/>
    <lineage>
        <taxon>Eukaryota</taxon>
        <taxon>Metazoa</taxon>
        <taxon>Ecdysozoa</taxon>
        <taxon>Arthropoda</taxon>
        <taxon>Hexapoda</taxon>
        <taxon>Insecta</taxon>
        <taxon>Pterygota</taxon>
        <taxon>Neoptera</taxon>
        <taxon>Endopterygota</taxon>
        <taxon>Lepidoptera</taxon>
        <taxon>Glossata</taxon>
        <taxon>Ditrysia</taxon>
        <taxon>Tineoidea</taxon>
        <taxon>Psychidae</taxon>
        <taxon>Oiketicinae</taxon>
        <taxon>Eumeta</taxon>
    </lineage>
</organism>
<sequence>MLFFSSFGCANFTDVNERSIEVFRLPPLCRHLKKGVVPSIFPWTPKPSTSAIERQNRYMERSAKKELFPPQNPIETLTGNYSMEDRNEVSDKEENLPEVQMEIEIKTHEKENTVSDEPERSIRLVNSFTQTPILNLLFSNYQLMTDNETILYYTGLESYEKFKTVLSTLLPMAHSICYREESYYEYVY</sequence>
<reference evidence="1 2" key="1">
    <citation type="journal article" date="2019" name="Commun. Biol.">
        <title>The bagworm genome reveals a unique fibroin gene that provides high tensile strength.</title>
        <authorList>
            <person name="Kono N."/>
            <person name="Nakamura H."/>
            <person name="Ohtoshi R."/>
            <person name="Tomita M."/>
            <person name="Numata K."/>
            <person name="Arakawa K."/>
        </authorList>
    </citation>
    <scope>NUCLEOTIDE SEQUENCE [LARGE SCALE GENOMIC DNA]</scope>
</reference>
<dbReference type="OrthoDB" id="7331812at2759"/>
<proteinExistence type="predicted"/>
<comment type="caution">
    <text evidence="1">The sequence shown here is derived from an EMBL/GenBank/DDBJ whole genome shotgun (WGS) entry which is preliminary data.</text>
</comment>
<name>A0A4C1U2Q7_EUMVA</name>
<keyword evidence="2" id="KW-1185">Reference proteome</keyword>
<accession>A0A4C1U2Q7</accession>
<protein>
    <submittedName>
        <fullName evidence="1">Uncharacterized protein</fullName>
    </submittedName>
</protein>